<dbReference type="CDD" id="cd00077">
    <property type="entry name" value="HDc"/>
    <property type="match status" value="1"/>
</dbReference>
<feature type="compositionally biased region" description="Polar residues" evidence="8">
    <location>
        <begin position="985"/>
        <end position="1004"/>
    </location>
</feature>
<dbReference type="Pfam" id="PF00233">
    <property type="entry name" value="PDEase_I"/>
    <property type="match status" value="1"/>
</dbReference>
<feature type="binding site" evidence="6">
    <location>
        <position position="891"/>
    </location>
    <ligand>
        <name>Zn(2+)</name>
        <dbReference type="ChEBI" id="CHEBI:29105"/>
        <label>1</label>
    </ligand>
</feature>
<feature type="binding site" evidence="6">
    <location>
        <position position="757"/>
    </location>
    <ligand>
        <name>Zn(2+)</name>
        <dbReference type="ChEBI" id="CHEBI:29105"/>
        <label>2</label>
    </ligand>
</feature>
<feature type="binding site" evidence="6">
    <location>
        <position position="722"/>
    </location>
    <ligand>
        <name>Zn(2+)</name>
        <dbReference type="ChEBI" id="CHEBI:29105"/>
        <label>1</label>
    </ligand>
</feature>
<sequence>MLHVTSSPMAMFRSGFHLLLLICCVIAITSYRIDHHLHEDRNQRAVTEWRFRRNFFQLLPYLDANNANYELIEKDAMDDDNEYGTVPYHFESSWWLMANRDNDNDDDDSNYMNEEDDDNNHDTSPPAKRIKLTHSSSDHPNLSKKKTSSTKKTANSEQSPSSLTADSVKVYLGEHPEFLDSYIQQNIQINTIEQWISKKPQKTSSSTSIPTVSSHKNCISTSVIKDEDIKRKTSSQSSNQISTTTAKTMNTLAELSDKRRLLHELTDEVNQNVSKAQILYELSKSIASTVSADGFNLYLVDETGTSMRLFSAENDDEQAACYIPVQIKPGHCLAGYIAWSKETVRINNMTTLDMEKYPDGLYIKDDKVTAVMAHPIINASGTLLGVVEFYRVSSTMPFTDDDEDEILKCVNELFTQTYYELYHSMTRERRLNDFLLAVTKSIFQELVSMDAVMLKIMSYAKKLVNADRASLFMVDSRTKELYARIFDIGREEHDVLNSSLVNDKNGQIQKNLSSDERACIRFPMDKGIAGYVAATGKTLNITDAYSDERFNRDIDQKTGYKTKTLLCMPIMIQGNVIGVVQMVNKKNGPFTKSDEESFETFAVYCGLALHHASLYDRIRRSEQKCKVALEVLSYHASCPDEEYERYKTYELPSNIPNINQFEFSPWSVANDMKPIYVLYMFRDLTNMMDPLNANRFDMECVIRFTLTVRKNYRNVPYHNWSHAFSVAHAIYTVIKQTKHKFTPNQCIALFVACLCHDLDHRGKTNDYMVKSASTLASIYSTSTMERHHFNQTVTILQTESHNIFKHLSPKEYRQMLDDIRHCILATDLALFFENRPKFEHIIDNSQFDWNNKEHTQLMMGLSMTAADLCSSFKQWEVQRQRLQSLSMTVVDLCAMYKPWQIQENVVNTIMDEFWQEGDEEKRRGIQPQSLMDRSLAHELPKNQVNFIKSICIPCYSLIVRILPETMPMLNGARSNLQRWQELADEQQSSRMSTTYPQTHQPASS</sequence>
<feature type="domain" description="PDEase" evidence="10">
    <location>
        <begin position="639"/>
        <end position="986"/>
    </location>
</feature>
<evidence type="ECO:0000256" key="5">
    <source>
        <dbReference type="PIRSR" id="PIRSR623088-2"/>
    </source>
</evidence>
<dbReference type="PROSITE" id="PS00126">
    <property type="entry name" value="PDEASE_I_1"/>
    <property type="match status" value="1"/>
</dbReference>
<keyword evidence="9" id="KW-0732">Signal</keyword>
<dbReference type="PROSITE" id="PS51845">
    <property type="entry name" value="PDEASE_I_2"/>
    <property type="match status" value="1"/>
</dbReference>
<feature type="region of interest" description="Disordered" evidence="8">
    <location>
        <begin position="980"/>
        <end position="1004"/>
    </location>
</feature>
<dbReference type="AlphaFoldDB" id="A0A813QPI4"/>
<dbReference type="GO" id="GO:0046872">
    <property type="term" value="F:metal ion binding"/>
    <property type="evidence" value="ECO:0007669"/>
    <property type="project" value="UniProtKB-KW"/>
</dbReference>
<dbReference type="InterPro" id="IPR023174">
    <property type="entry name" value="PDEase_CS"/>
</dbReference>
<accession>A0A813QPI4</accession>
<dbReference type="EMBL" id="CAJNOL010000033">
    <property type="protein sequence ID" value="CAF0770148.1"/>
    <property type="molecule type" value="Genomic_DNA"/>
</dbReference>
<dbReference type="InterPro" id="IPR029016">
    <property type="entry name" value="GAF-like_dom_sf"/>
</dbReference>
<keyword evidence="2 6" id="KW-0479">Metal-binding</keyword>
<evidence type="ECO:0000256" key="6">
    <source>
        <dbReference type="PIRSR" id="PIRSR623088-3"/>
    </source>
</evidence>
<evidence type="ECO:0000313" key="11">
    <source>
        <dbReference type="EMBL" id="CAF0770148.1"/>
    </source>
</evidence>
<evidence type="ECO:0000256" key="8">
    <source>
        <dbReference type="SAM" id="MobiDB-lite"/>
    </source>
</evidence>
<protein>
    <recommendedName>
        <fullName evidence="7">Phosphodiesterase</fullName>
        <ecNumber evidence="7">3.1.4.-</ecNumber>
    </recommendedName>
</protein>
<dbReference type="SUPFAM" id="SSF109604">
    <property type="entry name" value="HD-domain/PDEase-like"/>
    <property type="match status" value="2"/>
</dbReference>
<keyword evidence="3 7" id="KW-0378">Hydrolase</keyword>
<feature type="binding site" evidence="5">
    <location>
        <position position="757"/>
    </location>
    <ligand>
        <name>AMP</name>
        <dbReference type="ChEBI" id="CHEBI:456215"/>
    </ligand>
</feature>
<dbReference type="InterPro" id="IPR003018">
    <property type="entry name" value="GAF"/>
</dbReference>
<feature type="binding site" evidence="6">
    <location>
        <position position="756"/>
    </location>
    <ligand>
        <name>Zn(2+)</name>
        <dbReference type="ChEBI" id="CHEBI:29105"/>
        <label>1</label>
    </ligand>
</feature>
<feature type="signal peptide" evidence="9">
    <location>
        <begin position="1"/>
        <end position="27"/>
    </location>
</feature>
<reference evidence="11" key="1">
    <citation type="submission" date="2021-02" db="EMBL/GenBank/DDBJ databases">
        <authorList>
            <person name="Nowell W R."/>
        </authorList>
    </citation>
    <scope>NUCLEOTIDE SEQUENCE</scope>
</reference>
<comment type="caution">
    <text evidence="11">The sequence shown here is derived from an EMBL/GenBank/DDBJ whole genome shotgun (WGS) entry which is preliminary data.</text>
</comment>
<proteinExistence type="inferred from homology"/>
<feature type="region of interest" description="Disordered" evidence="8">
    <location>
        <begin position="105"/>
        <end position="163"/>
    </location>
</feature>
<feature type="compositionally biased region" description="Acidic residues" evidence="8">
    <location>
        <begin position="105"/>
        <end position="119"/>
    </location>
</feature>
<evidence type="ECO:0000256" key="1">
    <source>
        <dbReference type="ARBA" id="ARBA00022535"/>
    </source>
</evidence>
<feature type="chain" id="PRO_5032539770" description="Phosphodiesterase" evidence="9">
    <location>
        <begin position="28"/>
        <end position="1004"/>
    </location>
</feature>
<dbReference type="Gene3D" id="1.10.1300.10">
    <property type="entry name" value="3'5'-cyclic nucleotide phosphodiesterase, catalytic domain"/>
    <property type="match status" value="2"/>
</dbReference>
<dbReference type="GO" id="GO:0007165">
    <property type="term" value="P:signal transduction"/>
    <property type="evidence" value="ECO:0007669"/>
    <property type="project" value="InterPro"/>
</dbReference>
<name>A0A813QPI4_9BILA</name>
<evidence type="ECO:0000256" key="7">
    <source>
        <dbReference type="RuleBase" id="RU363067"/>
    </source>
</evidence>
<dbReference type="FunFam" id="3.30.450.40:FF:000067">
    <property type="entry name" value="Phosphodiesterase"/>
    <property type="match status" value="1"/>
</dbReference>
<keyword evidence="1" id="KW-0140">cGMP</keyword>
<dbReference type="SMART" id="SM00471">
    <property type="entry name" value="HDc"/>
    <property type="match status" value="1"/>
</dbReference>
<feature type="binding site" evidence="5">
    <location>
        <position position="891"/>
    </location>
    <ligand>
        <name>AMP</name>
        <dbReference type="ChEBI" id="CHEBI:456215"/>
    </ligand>
</feature>
<dbReference type="EC" id="3.1.4.-" evidence="7"/>
<keyword evidence="12" id="KW-1185">Reference proteome</keyword>
<dbReference type="SUPFAM" id="SSF55781">
    <property type="entry name" value="GAF domain-like"/>
    <property type="match status" value="2"/>
</dbReference>
<dbReference type="InterPro" id="IPR003607">
    <property type="entry name" value="HD/PDEase_dom"/>
</dbReference>
<feature type="active site" description="Proton donor" evidence="4">
    <location>
        <position position="718"/>
    </location>
</feature>
<dbReference type="SMART" id="SM00065">
    <property type="entry name" value="GAF"/>
    <property type="match status" value="2"/>
</dbReference>
<feature type="binding site" evidence="5">
    <location>
        <position position="943"/>
    </location>
    <ligand>
        <name>AMP</name>
        <dbReference type="ChEBI" id="CHEBI:456215"/>
    </ligand>
</feature>
<feature type="binding site" evidence="6">
    <location>
        <position position="757"/>
    </location>
    <ligand>
        <name>Zn(2+)</name>
        <dbReference type="ChEBI" id="CHEBI:29105"/>
        <label>1</label>
    </ligand>
</feature>
<gene>
    <name evidence="11" type="ORF">JXQ802_LOCUS2665</name>
</gene>
<dbReference type="PANTHER" id="PTHR11347">
    <property type="entry name" value="CYCLIC NUCLEOTIDE PHOSPHODIESTERASE"/>
    <property type="match status" value="1"/>
</dbReference>
<comment type="cofactor">
    <cofactor evidence="7">
        <name>a divalent metal cation</name>
        <dbReference type="ChEBI" id="CHEBI:60240"/>
    </cofactor>
    <text evidence="7">Binds 2 divalent metal cations per subunit. Site 1 may preferentially bind zinc ions, while site 2 has a preference for magnesium and/or manganese ions.</text>
</comment>
<dbReference type="Proteomes" id="UP000663870">
    <property type="component" value="Unassembled WGS sequence"/>
</dbReference>
<dbReference type="Pfam" id="PF01590">
    <property type="entry name" value="GAF"/>
    <property type="match status" value="2"/>
</dbReference>
<evidence type="ECO:0000256" key="9">
    <source>
        <dbReference type="SAM" id="SignalP"/>
    </source>
</evidence>
<organism evidence="11 12">
    <name type="scientific">Rotaria sordida</name>
    <dbReference type="NCBI Taxonomy" id="392033"/>
    <lineage>
        <taxon>Eukaryota</taxon>
        <taxon>Metazoa</taxon>
        <taxon>Spiralia</taxon>
        <taxon>Gnathifera</taxon>
        <taxon>Rotifera</taxon>
        <taxon>Eurotatoria</taxon>
        <taxon>Bdelloidea</taxon>
        <taxon>Philodinida</taxon>
        <taxon>Philodinidae</taxon>
        <taxon>Rotaria</taxon>
    </lineage>
</organism>
<dbReference type="InterPro" id="IPR023088">
    <property type="entry name" value="PDEase"/>
</dbReference>
<evidence type="ECO:0000256" key="4">
    <source>
        <dbReference type="PIRSR" id="PIRSR623088-1"/>
    </source>
</evidence>
<feature type="binding site" evidence="5">
    <location>
        <begin position="718"/>
        <end position="722"/>
    </location>
    <ligand>
        <name>AMP</name>
        <dbReference type="ChEBI" id="CHEBI:456215"/>
    </ligand>
</feature>
<evidence type="ECO:0000256" key="2">
    <source>
        <dbReference type="ARBA" id="ARBA00022723"/>
    </source>
</evidence>
<dbReference type="GO" id="GO:0004114">
    <property type="term" value="F:3',5'-cyclic-nucleotide phosphodiesterase activity"/>
    <property type="evidence" value="ECO:0007669"/>
    <property type="project" value="InterPro"/>
</dbReference>
<dbReference type="PRINTS" id="PR00387">
    <property type="entry name" value="PDIESTERASE1"/>
</dbReference>
<evidence type="ECO:0000256" key="3">
    <source>
        <dbReference type="ARBA" id="ARBA00022801"/>
    </source>
</evidence>
<comment type="similarity">
    <text evidence="7">Belongs to the cyclic nucleotide phosphodiesterase family.</text>
</comment>
<evidence type="ECO:0000259" key="10">
    <source>
        <dbReference type="PROSITE" id="PS51845"/>
    </source>
</evidence>
<evidence type="ECO:0000313" key="12">
    <source>
        <dbReference type="Proteomes" id="UP000663870"/>
    </source>
</evidence>
<dbReference type="InterPro" id="IPR036971">
    <property type="entry name" value="PDEase_catalytic_dom_sf"/>
</dbReference>
<dbReference type="Gene3D" id="3.30.450.40">
    <property type="match status" value="2"/>
</dbReference>
<dbReference type="InterPro" id="IPR002073">
    <property type="entry name" value="PDEase_catalytic_dom"/>
</dbReference>